<name>A0A9Q5V9B3_PISSA</name>
<keyword evidence="1" id="KW-0472">Membrane</keyword>
<feature type="transmembrane region" description="Helical" evidence="1">
    <location>
        <begin position="224"/>
        <end position="242"/>
    </location>
</feature>
<gene>
    <name evidence="2" type="ORF">Psal009_00416</name>
</gene>
<proteinExistence type="predicted"/>
<feature type="transmembrane region" description="Helical" evidence="1">
    <location>
        <begin position="248"/>
        <end position="267"/>
    </location>
</feature>
<keyword evidence="1" id="KW-0812">Transmembrane</keyword>
<feature type="transmembrane region" description="Helical" evidence="1">
    <location>
        <begin position="79"/>
        <end position="105"/>
    </location>
</feature>
<keyword evidence="3" id="KW-1185">Reference proteome</keyword>
<reference evidence="2 3" key="1">
    <citation type="submission" date="2019-04" db="EMBL/GenBank/DDBJ databases">
        <title>Complete genome sequencing of Piscirickettsia salmonis strain Psal-009.</title>
        <authorList>
            <person name="Schober I."/>
            <person name="Bunk B."/>
            <person name="Sproer C."/>
            <person name="Carril G.P."/>
            <person name="Riedel T."/>
            <person name="Flores-Herrera P.A."/>
            <person name="Nourdin-Galindo G."/>
            <person name="Marshall S.H."/>
            <person name="Overmann J."/>
        </authorList>
    </citation>
    <scope>NUCLEOTIDE SEQUENCE [LARGE SCALE GENOMIC DNA]</scope>
    <source>
        <strain evidence="2 3">Psal-009</strain>
    </source>
</reference>
<evidence type="ECO:0000256" key="1">
    <source>
        <dbReference type="SAM" id="Phobius"/>
    </source>
</evidence>
<keyword evidence="1" id="KW-1133">Transmembrane helix</keyword>
<sequence>MAEIGYVGFSIANIFADSNVKNHLFNFRSTITSQQASIIGSVWNHLDAVYSALAAATMIYNMANGNVNKHEMLYQKPQAAVLIASSVALAALTITGIPSWGFAIATYADLINESMNFYKAQKEYSDISYWTQSMVSKLQLIDKKLAETSSGNDKNVLQRQKTDILIDIAARYEFENKKQIPFSIRNKVDSAVKSSGLRLWQLEQRGKGVTHDLKKQRNEKTGQFLLKLGSAIGMTLLAIGSAVHPIGFAITLGIAAGYMGCKFYQAYQSKKEKGKKAKMLFFNYEVEVNKNEDQESYRYGGRHLEAPF</sequence>
<dbReference type="Proteomes" id="UP000422232">
    <property type="component" value="Chromosome"/>
</dbReference>
<dbReference type="AlphaFoldDB" id="A0A9Q5V9B3"/>
<organism evidence="2 3">
    <name type="scientific">Piscirickettsia salmonis</name>
    <dbReference type="NCBI Taxonomy" id="1238"/>
    <lineage>
        <taxon>Bacteria</taxon>
        <taxon>Pseudomonadati</taxon>
        <taxon>Pseudomonadota</taxon>
        <taxon>Gammaproteobacteria</taxon>
        <taxon>Thiotrichales</taxon>
        <taxon>Piscirickettsiaceae</taxon>
        <taxon>Piscirickettsia</taxon>
    </lineage>
</organism>
<dbReference type="EMBL" id="CP038908">
    <property type="protein sequence ID" value="QGO04547.1"/>
    <property type="molecule type" value="Genomic_DNA"/>
</dbReference>
<evidence type="ECO:0000313" key="3">
    <source>
        <dbReference type="Proteomes" id="UP000422232"/>
    </source>
</evidence>
<evidence type="ECO:0000313" key="2">
    <source>
        <dbReference type="EMBL" id="QGO04547.1"/>
    </source>
</evidence>
<accession>A0A9Q5V9B3</accession>
<protein>
    <submittedName>
        <fullName evidence="2">Uncharacterized protein</fullName>
    </submittedName>
</protein>